<dbReference type="InterPro" id="IPR007863">
    <property type="entry name" value="Peptidase_M16_C"/>
</dbReference>
<dbReference type="InterPro" id="IPR050361">
    <property type="entry name" value="MPP/UQCRC_Complex"/>
</dbReference>
<sequence length="512" mass="54550">MRFPIRRAGVSAIALAIALSAPALAQSAPQSAAQPTAPAGAAAASPAGEAAAAKAEALRPAIESFTLDNGLQVVVLPDHRAPIATQMIWYKVGSADEPKGVSGIAHFLEHLMFKGTKTHAQGEFSAAVAAIGGEENAFTSYDYTAYYQQVPVEALKEMMGFEADRMENLVLTDEVVLPERDVILEERRMRIDNEPGAQLSEAVDAALFQNHPYGTPVIGWRNEMEKLSRQDAIAFYDRFYTPNNATLLIAGDVTLDQVKAYAEETFGKVPRRADPGPRVRPQEPEPLAARTVTLTDARVTQPSVQTTWLVPSDNDGQPGESEALDLLADILGGGTTSRLYRALVVDQGIAAGTGAYYQGTALDDGQFMTYGTPRGDATLDQVEKAVNAEVERIARDGVTEAELEAAKNRVRKALIYQRDNQTSMARRYGAALSTGRTIEDVEAWPQRIEAVTVAEVDAAAKKYLQPKRSVTGYLLPAGAESSAEAKAPAGSPEAAGAVGPADGAPVPGDTRS</sequence>
<feature type="compositionally biased region" description="Low complexity" evidence="5">
    <location>
        <begin position="494"/>
        <end position="512"/>
    </location>
</feature>
<dbReference type="GO" id="GO:0004222">
    <property type="term" value="F:metalloendopeptidase activity"/>
    <property type="evidence" value="ECO:0007669"/>
    <property type="project" value="InterPro"/>
</dbReference>
<feature type="chain" id="PRO_5017303012" evidence="6">
    <location>
        <begin position="26"/>
        <end position="512"/>
    </location>
</feature>
<evidence type="ECO:0000256" key="6">
    <source>
        <dbReference type="SAM" id="SignalP"/>
    </source>
</evidence>
<evidence type="ECO:0000256" key="1">
    <source>
        <dbReference type="ARBA" id="ARBA00001947"/>
    </source>
</evidence>
<dbReference type="OrthoDB" id="9811314at2"/>
<dbReference type="AlphaFoldDB" id="A0A3A1WPX7"/>
<evidence type="ECO:0000256" key="3">
    <source>
        <dbReference type="ARBA" id="ARBA00023049"/>
    </source>
</evidence>
<proteinExistence type="inferred from homology"/>
<evidence type="ECO:0000256" key="5">
    <source>
        <dbReference type="SAM" id="MobiDB-lite"/>
    </source>
</evidence>
<evidence type="ECO:0000259" key="8">
    <source>
        <dbReference type="Pfam" id="PF05193"/>
    </source>
</evidence>
<keyword evidence="3" id="KW-0645">Protease</keyword>
<evidence type="ECO:0000256" key="2">
    <source>
        <dbReference type="ARBA" id="ARBA00007261"/>
    </source>
</evidence>
<name>A0A3A1WPX7_9HYPH</name>
<protein>
    <submittedName>
        <fullName evidence="9">Insulinase family protein</fullName>
    </submittedName>
</protein>
<dbReference type="InterPro" id="IPR011765">
    <property type="entry name" value="Pept_M16_N"/>
</dbReference>
<dbReference type="Gene3D" id="3.30.830.10">
    <property type="entry name" value="Metalloenzyme, LuxS/M16 peptidase-like"/>
    <property type="match status" value="2"/>
</dbReference>
<dbReference type="Pfam" id="PF05193">
    <property type="entry name" value="Peptidase_M16_C"/>
    <property type="match status" value="1"/>
</dbReference>
<dbReference type="InterPro" id="IPR001431">
    <property type="entry name" value="Pept_M16_Zn_BS"/>
</dbReference>
<keyword evidence="3" id="KW-0482">Metalloprotease</keyword>
<dbReference type="GO" id="GO:0006508">
    <property type="term" value="P:proteolysis"/>
    <property type="evidence" value="ECO:0007669"/>
    <property type="project" value="InterPro"/>
</dbReference>
<evidence type="ECO:0000313" key="10">
    <source>
        <dbReference type="Proteomes" id="UP000265750"/>
    </source>
</evidence>
<dbReference type="SUPFAM" id="SSF63411">
    <property type="entry name" value="LuxS/MPP-like metallohydrolase"/>
    <property type="match status" value="2"/>
</dbReference>
<keyword evidence="6" id="KW-0732">Signal</keyword>
<keyword evidence="10" id="KW-1185">Reference proteome</keyword>
<gene>
    <name evidence="9" type="ORF">D3218_14055</name>
</gene>
<comment type="caution">
    <text evidence="9">The sequence shown here is derived from an EMBL/GenBank/DDBJ whole genome shotgun (WGS) entry which is preliminary data.</text>
</comment>
<evidence type="ECO:0000256" key="4">
    <source>
        <dbReference type="RuleBase" id="RU004447"/>
    </source>
</evidence>
<comment type="similarity">
    <text evidence="2 4">Belongs to the peptidase M16 family.</text>
</comment>
<evidence type="ECO:0000313" key="9">
    <source>
        <dbReference type="EMBL" id="RIX99591.1"/>
    </source>
</evidence>
<comment type="cofactor">
    <cofactor evidence="1">
        <name>Zn(2+)</name>
        <dbReference type="ChEBI" id="CHEBI:29105"/>
    </cofactor>
</comment>
<feature type="domain" description="Peptidase M16 C-terminal" evidence="8">
    <location>
        <begin position="226"/>
        <end position="409"/>
    </location>
</feature>
<dbReference type="PANTHER" id="PTHR11851:SF49">
    <property type="entry name" value="MITOCHONDRIAL-PROCESSING PEPTIDASE SUBUNIT ALPHA"/>
    <property type="match status" value="1"/>
</dbReference>
<dbReference type="PROSITE" id="PS00143">
    <property type="entry name" value="INSULINASE"/>
    <property type="match status" value="1"/>
</dbReference>
<feature type="region of interest" description="Disordered" evidence="5">
    <location>
        <begin position="480"/>
        <end position="512"/>
    </location>
</feature>
<dbReference type="PANTHER" id="PTHR11851">
    <property type="entry name" value="METALLOPROTEASE"/>
    <property type="match status" value="1"/>
</dbReference>
<dbReference type="InterPro" id="IPR011249">
    <property type="entry name" value="Metalloenz_LuxS/M16"/>
</dbReference>
<organism evidence="9 10">
    <name type="scientific">Aureimonas flava</name>
    <dbReference type="NCBI Taxonomy" id="2320271"/>
    <lineage>
        <taxon>Bacteria</taxon>
        <taxon>Pseudomonadati</taxon>
        <taxon>Pseudomonadota</taxon>
        <taxon>Alphaproteobacteria</taxon>
        <taxon>Hyphomicrobiales</taxon>
        <taxon>Aurantimonadaceae</taxon>
        <taxon>Aureimonas</taxon>
    </lineage>
</organism>
<dbReference type="GO" id="GO:0046872">
    <property type="term" value="F:metal ion binding"/>
    <property type="evidence" value="ECO:0007669"/>
    <property type="project" value="InterPro"/>
</dbReference>
<dbReference type="RefSeq" id="WP_119540723.1">
    <property type="nucleotide sequence ID" value="NZ_QYRN01000007.1"/>
</dbReference>
<feature type="signal peptide" evidence="6">
    <location>
        <begin position="1"/>
        <end position="25"/>
    </location>
</feature>
<accession>A0A3A1WPX7</accession>
<dbReference type="Proteomes" id="UP000265750">
    <property type="component" value="Unassembled WGS sequence"/>
</dbReference>
<reference evidence="10" key="1">
    <citation type="submission" date="2018-09" db="EMBL/GenBank/DDBJ databases">
        <authorList>
            <person name="Tuo L."/>
        </authorList>
    </citation>
    <scope>NUCLEOTIDE SEQUENCE [LARGE SCALE GENOMIC DNA]</scope>
    <source>
        <strain evidence="10">M2BS4Y-1</strain>
    </source>
</reference>
<evidence type="ECO:0000259" key="7">
    <source>
        <dbReference type="Pfam" id="PF00675"/>
    </source>
</evidence>
<dbReference type="EMBL" id="QYRN01000007">
    <property type="protein sequence ID" value="RIX99591.1"/>
    <property type="molecule type" value="Genomic_DNA"/>
</dbReference>
<feature type="domain" description="Peptidase M16 N-terminal" evidence="7">
    <location>
        <begin position="74"/>
        <end position="218"/>
    </location>
</feature>
<dbReference type="Pfam" id="PF00675">
    <property type="entry name" value="Peptidase_M16"/>
    <property type="match status" value="1"/>
</dbReference>
<keyword evidence="3" id="KW-0378">Hydrolase</keyword>